<dbReference type="Pfam" id="PF10431">
    <property type="entry name" value="ClpB_D2-small"/>
    <property type="match status" value="1"/>
</dbReference>
<name>A0A5C1QH69_9SPIO</name>
<dbReference type="OrthoDB" id="9803641at2"/>
<dbReference type="SUPFAM" id="SSF81923">
    <property type="entry name" value="Double Clp-N motif"/>
    <property type="match status" value="1"/>
</dbReference>
<dbReference type="InterPro" id="IPR028299">
    <property type="entry name" value="ClpA/B_CS2"/>
</dbReference>
<dbReference type="InterPro" id="IPR018368">
    <property type="entry name" value="ClpA/B_CS1"/>
</dbReference>
<dbReference type="SMART" id="SM00382">
    <property type="entry name" value="AAA"/>
    <property type="match status" value="2"/>
</dbReference>
<keyword evidence="9" id="KW-0645">Protease</keyword>
<dbReference type="GO" id="GO:0005737">
    <property type="term" value="C:cytoplasm"/>
    <property type="evidence" value="ECO:0007669"/>
    <property type="project" value="TreeGrafter"/>
</dbReference>
<evidence type="ECO:0000313" key="10">
    <source>
        <dbReference type="Proteomes" id="UP000324209"/>
    </source>
</evidence>
<dbReference type="PRINTS" id="PR00300">
    <property type="entry name" value="CLPPROTEASEA"/>
</dbReference>
<dbReference type="PROSITE" id="PS00871">
    <property type="entry name" value="CLPAB_2"/>
    <property type="match status" value="1"/>
</dbReference>
<keyword evidence="9" id="KW-0378">Hydrolase</keyword>
<evidence type="ECO:0000256" key="4">
    <source>
        <dbReference type="ARBA" id="ARBA00023186"/>
    </source>
</evidence>
<dbReference type="Gene3D" id="1.10.1780.10">
    <property type="entry name" value="Clp, N-terminal domain"/>
    <property type="match status" value="1"/>
</dbReference>
<dbReference type="FunFam" id="3.40.50.300:FF:000010">
    <property type="entry name" value="Chaperone clpB 1, putative"/>
    <property type="match status" value="1"/>
</dbReference>
<dbReference type="InterPro" id="IPR041546">
    <property type="entry name" value="ClpA/ClpB_AAA_lid"/>
</dbReference>
<keyword evidence="10" id="KW-1185">Reference proteome</keyword>
<dbReference type="GO" id="GO:0034605">
    <property type="term" value="P:cellular response to heat"/>
    <property type="evidence" value="ECO:0007669"/>
    <property type="project" value="TreeGrafter"/>
</dbReference>
<keyword evidence="1 5" id="KW-0677">Repeat</keyword>
<dbReference type="InterPro" id="IPR013461">
    <property type="entry name" value="ClpA"/>
</dbReference>
<dbReference type="KEGG" id="ock:EXM22_01225"/>
<reference evidence="9 10" key="1">
    <citation type="submission" date="2019-02" db="EMBL/GenBank/DDBJ databases">
        <title>Complete Genome Sequence and Methylome Analysis of free living Spirochaetas.</title>
        <authorList>
            <person name="Fomenkov A."/>
            <person name="Dubinina G."/>
            <person name="Leshcheva N."/>
            <person name="Mikheeva N."/>
            <person name="Grabovich M."/>
            <person name="Vincze T."/>
            <person name="Roberts R.J."/>
        </authorList>
    </citation>
    <scope>NUCLEOTIDE SEQUENCE [LARGE SCALE GENOMIC DNA]</scope>
    <source>
        <strain evidence="9 10">K2</strain>
    </source>
</reference>
<dbReference type="PANTHER" id="PTHR11638:SF111">
    <property type="entry name" value="ATP-DEPENDENT CLP PROTEASE ATP-BINDING SUBUNIT CLPA"/>
    <property type="match status" value="1"/>
</dbReference>
<gene>
    <name evidence="9" type="primary">clpA</name>
    <name evidence="9" type="ORF">EXM22_01225</name>
</gene>
<dbReference type="Pfam" id="PF07724">
    <property type="entry name" value="AAA_2"/>
    <property type="match status" value="1"/>
</dbReference>
<dbReference type="AlphaFoldDB" id="A0A5C1QH69"/>
<dbReference type="InterPro" id="IPR003959">
    <property type="entry name" value="ATPase_AAA_core"/>
</dbReference>
<dbReference type="GO" id="GO:0043335">
    <property type="term" value="P:protein unfolding"/>
    <property type="evidence" value="ECO:0007669"/>
    <property type="project" value="InterPro"/>
</dbReference>
<dbReference type="Gene3D" id="1.10.8.60">
    <property type="match status" value="2"/>
</dbReference>
<feature type="domain" description="Clp R" evidence="8">
    <location>
        <begin position="1"/>
        <end position="141"/>
    </location>
</feature>
<protein>
    <submittedName>
        <fullName evidence="9">ATP-dependent Clp protease ATP-binding subunit ClpA</fullName>
    </submittedName>
</protein>
<dbReference type="Proteomes" id="UP000324209">
    <property type="component" value="Chromosome"/>
</dbReference>
<dbReference type="NCBIfam" id="TIGR02639">
    <property type="entry name" value="ClpA"/>
    <property type="match status" value="1"/>
</dbReference>
<dbReference type="InterPro" id="IPR019489">
    <property type="entry name" value="Clp_ATPase_C"/>
</dbReference>
<sequence>MDISQELQIIVNAAYQEARSRKHEYFTPEHLLFTTLDFDAPRELIESCGGDPDLILEELEEFFSKNIEVVTGAEPIQSEGLQNIIERSMLQMSSAGKDIINIGDLLVAILDEPESFASYYMRKSGVNRLELLSLVSHPYEEPVDEEGLMDSDSEEAAEEISSQESRGHRQDRKSKSALAQYTTDLTRLAEEGKLEPLIGRDEILERTIQILSRRLKNNPVHVGEPGVGKTALTEGLAYRIVNDQVPSFLKGFKIFSLDMGSLLAGTRFRGDFEERMKRVLKDLEKVNKSILFIDEIHTIIGAGAVSGGSMDAGNLLKPALAKGQLRCIGSTTYDEYSKHFEKDHALARRFQKVDIPETTVDETLQILKGLQDVYEIHHGVKFSDEALEAAVRLSDQYINEKHLPDKAIDLIDEAGAWKALKQEKEKADGDSPDSEILPEVSEQDIEKVVASIARIPEKSVSANETDKLRDLDKQLKKNLFGQDEAVDAVTLAIRRSRAGFRQDHKPVASFLFVGPTGVGKTELARLLASELGVSLHRIDMSEYQEKHTVSRLIGSPPGYVGYEEGGLLTDTIRKNPHAVLLLDEIEKAHPDVFNILLQMMDYATVTDNMGRKADFRHAVIIMTSNAGARDLGKSQIGFGDRIINAQVVNDEVNRIFTPEFRNRLDQIITFGNLPDDVVISIVKKELSSFEKQLAARHVTLEVSDSCIAYLAAEGYSREYGARNISRLIDDKIKTFFVDQVLFGSLVSGGKAKADLKDGVVTIEVLPSEG</sequence>
<dbReference type="RefSeq" id="WP_149484761.1">
    <property type="nucleotide sequence ID" value="NZ_CP036150.1"/>
</dbReference>
<dbReference type="Pfam" id="PF17871">
    <property type="entry name" value="AAA_lid_9"/>
    <property type="match status" value="1"/>
</dbReference>
<accession>A0A5C1QH69</accession>
<dbReference type="FunFam" id="3.40.50.300:FF:000025">
    <property type="entry name" value="ATP-dependent Clp protease subunit"/>
    <property type="match status" value="1"/>
</dbReference>
<keyword evidence="2 6" id="KW-0547">Nucleotide-binding</keyword>
<evidence type="ECO:0000256" key="7">
    <source>
        <dbReference type="SAM" id="MobiDB-lite"/>
    </source>
</evidence>
<dbReference type="GO" id="GO:0016887">
    <property type="term" value="F:ATP hydrolysis activity"/>
    <property type="evidence" value="ECO:0007669"/>
    <property type="project" value="InterPro"/>
</dbReference>
<evidence type="ECO:0000256" key="6">
    <source>
        <dbReference type="RuleBase" id="RU004432"/>
    </source>
</evidence>
<organism evidence="9 10">
    <name type="scientific">Oceanispirochaeta crateris</name>
    <dbReference type="NCBI Taxonomy" id="2518645"/>
    <lineage>
        <taxon>Bacteria</taxon>
        <taxon>Pseudomonadati</taxon>
        <taxon>Spirochaetota</taxon>
        <taxon>Spirochaetia</taxon>
        <taxon>Spirochaetales</taxon>
        <taxon>Spirochaetaceae</taxon>
        <taxon>Oceanispirochaeta</taxon>
    </lineage>
</organism>
<dbReference type="CDD" id="cd00009">
    <property type="entry name" value="AAA"/>
    <property type="match status" value="1"/>
</dbReference>
<keyword evidence="3 6" id="KW-0067">ATP-binding</keyword>
<dbReference type="CDD" id="cd19499">
    <property type="entry name" value="RecA-like_ClpB_Hsp104-like"/>
    <property type="match status" value="1"/>
</dbReference>
<feature type="region of interest" description="Disordered" evidence="7">
    <location>
        <begin position="142"/>
        <end position="176"/>
    </location>
</feature>
<dbReference type="SMART" id="SM01086">
    <property type="entry name" value="ClpB_D2-small"/>
    <property type="match status" value="1"/>
</dbReference>
<comment type="similarity">
    <text evidence="6">Belongs to the ClpA/ClpB family.</text>
</comment>
<dbReference type="InterPro" id="IPR050130">
    <property type="entry name" value="ClpA_ClpB"/>
</dbReference>
<proteinExistence type="inferred from homology"/>
<evidence type="ECO:0000313" key="9">
    <source>
        <dbReference type="EMBL" id="QEN06678.1"/>
    </source>
</evidence>
<dbReference type="GO" id="GO:0006508">
    <property type="term" value="P:proteolysis"/>
    <property type="evidence" value="ECO:0007669"/>
    <property type="project" value="UniProtKB-KW"/>
</dbReference>
<evidence type="ECO:0000256" key="2">
    <source>
        <dbReference type="ARBA" id="ARBA00022741"/>
    </source>
</evidence>
<dbReference type="SUPFAM" id="SSF52540">
    <property type="entry name" value="P-loop containing nucleoside triphosphate hydrolases"/>
    <property type="match status" value="2"/>
</dbReference>
<dbReference type="GO" id="GO:0008233">
    <property type="term" value="F:peptidase activity"/>
    <property type="evidence" value="ECO:0007669"/>
    <property type="project" value="UniProtKB-KW"/>
</dbReference>
<dbReference type="Gene3D" id="3.40.50.300">
    <property type="entry name" value="P-loop containing nucleotide triphosphate hydrolases"/>
    <property type="match status" value="2"/>
</dbReference>
<dbReference type="PROSITE" id="PS00870">
    <property type="entry name" value="CLPAB_1"/>
    <property type="match status" value="1"/>
</dbReference>
<evidence type="ECO:0000256" key="1">
    <source>
        <dbReference type="ARBA" id="ARBA00022737"/>
    </source>
</evidence>
<dbReference type="EMBL" id="CP036150">
    <property type="protein sequence ID" value="QEN06678.1"/>
    <property type="molecule type" value="Genomic_DNA"/>
</dbReference>
<dbReference type="PANTHER" id="PTHR11638">
    <property type="entry name" value="ATP-DEPENDENT CLP PROTEASE"/>
    <property type="match status" value="1"/>
</dbReference>
<dbReference type="Pfam" id="PF02861">
    <property type="entry name" value="Clp_N"/>
    <property type="match status" value="1"/>
</dbReference>
<evidence type="ECO:0000256" key="5">
    <source>
        <dbReference type="PROSITE-ProRule" id="PRU01251"/>
    </source>
</evidence>
<dbReference type="PROSITE" id="PS51903">
    <property type="entry name" value="CLP_R"/>
    <property type="match status" value="1"/>
</dbReference>
<evidence type="ECO:0000259" key="8">
    <source>
        <dbReference type="PROSITE" id="PS51903"/>
    </source>
</evidence>
<feature type="compositionally biased region" description="Acidic residues" evidence="7">
    <location>
        <begin position="142"/>
        <end position="158"/>
    </location>
</feature>
<evidence type="ECO:0000256" key="3">
    <source>
        <dbReference type="ARBA" id="ARBA00022840"/>
    </source>
</evidence>
<dbReference type="InterPro" id="IPR003593">
    <property type="entry name" value="AAA+_ATPase"/>
</dbReference>
<dbReference type="Pfam" id="PF00004">
    <property type="entry name" value="AAA"/>
    <property type="match status" value="1"/>
</dbReference>
<dbReference type="InterPro" id="IPR027417">
    <property type="entry name" value="P-loop_NTPase"/>
</dbReference>
<keyword evidence="4 6" id="KW-0143">Chaperone</keyword>
<dbReference type="InterPro" id="IPR036628">
    <property type="entry name" value="Clp_N_dom_sf"/>
</dbReference>
<dbReference type="InterPro" id="IPR001270">
    <property type="entry name" value="ClpA/B"/>
</dbReference>
<dbReference type="InterPro" id="IPR004176">
    <property type="entry name" value="Clp_R_N"/>
</dbReference>
<dbReference type="GO" id="GO:0005524">
    <property type="term" value="F:ATP binding"/>
    <property type="evidence" value="ECO:0007669"/>
    <property type="project" value="UniProtKB-KW"/>
</dbReference>